<reference evidence="4" key="1">
    <citation type="journal article" date="2019" name="Int. J. Syst. Evol. Microbiol.">
        <title>The Global Catalogue of Microorganisms (GCM) 10K type strain sequencing project: providing services to taxonomists for standard genome sequencing and annotation.</title>
        <authorList>
            <consortium name="The Broad Institute Genomics Platform"/>
            <consortium name="The Broad Institute Genome Sequencing Center for Infectious Disease"/>
            <person name="Wu L."/>
            <person name="Ma J."/>
        </authorList>
    </citation>
    <scope>NUCLEOTIDE SEQUENCE [LARGE SCALE GENOMIC DNA]</scope>
    <source>
        <strain evidence="4">KACC 12633</strain>
    </source>
</reference>
<gene>
    <name evidence="3" type="ORF">ACFPP9_17685</name>
</gene>
<dbReference type="InterPro" id="IPR050272">
    <property type="entry name" value="Isochorismatase-like_hydrls"/>
</dbReference>
<accession>A0ABW0PZ41</accession>
<keyword evidence="1 3" id="KW-0378">Hydrolase</keyword>
<evidence type="ECO:0000259" key="2">
    <source>
        <dbReference type="Pfam" id="PF00857"/>
    </source>
</evidence>
<organism evidence="3 4">
    <name type="scientific">Kaistia terrae</name>
    <dbReference type="NCBI Taxonomy" id="537017"/>
    <lineage>
        <taxon>Bacteria</taxon>
        <taxon>Pseudomonadati</taxon>
        <taxon>Pseudomonadota</taxon>
        <taxon>Alphaproteobacteria</taxon>
        <taxon>Hyphomicrobiales</taxon>
        <taxon>Kaistiaceae</taxon>
        <taxon>Kaistia</taxon>
    </lineage>
</organism>
<dbReference type="EMBL" id="JBHSML010000011">
    <property type="protein sequence ID" value="MFC5517615.1"/>
    <property type="molecule type" value="Genomic_DNA"/>
</dbReference>
<evidence type="ECO:0000256" key="1">
    <source>
        <dbReference type="ARBA" id="ARBA00022801"/>
    </source>
</evidence>
<protein>
    <submittedName>
        <fullName evidence="3">Cysteine hydrolase</fullName>
    </submittedName>
</protein>
<feature type="domain" description="Isochorismatase-like" evidence="2">
    <location>
        <begin position="50"/>
        <end position="223"/>
    </location>
</feature>
<evidence type="ECO:0000313" key="4">
    <source>
        <dbReference type="Proteomes" id="UP001596150"/>
    </source>
</evidence>
<proteinExistence type="predicted"/>
<dbReference type="GO" id="GO:0016787">
    <property type="term" value="F:hydrolase activity"/>
    <property type="evidence" value="ECO:0007669"/>
    <property type="project" value="UniProtKB-KW"/>
</dbReference>
<keyword evidence="4" id="KW-1185">Reference proteome</keyword>
<dbReference type="Pfam" id="PF00857">
    <property type="entry name" value="Isochorismatase"/>
    <property type="match status" value="1"/>
</dbReference>
<evidence type="ECO:0000313" key="3">
    <source>
        <dbReference type="EMBL" id="MFC5517615.1"/>
    </source>
</evidence>
<dbReference type="InterPro" id="IPR000868">
    <property type="entry name" value="Isochorismatase-like_dom"/>
</dbReference>
<dbReference type="Proteomes" id="UP001596150">
    <property type="component" value="Unassembled WGS sequence"/>
</dbReference>
<dbReference type="InterPro" id="IPR036380">
    <property type="entry name" value="Isochorismatase-like_sf"/>
</dbReference>
<dbReference type="RefSeq" id="WP_266345689.1">
    <property type="nucleotide sequence ID" value="NZ_JAPKNH010000010.1"/>
</dbReference>
<dbReference type="SUPFAM" id="SSF52499">
    <property type="entry name" value="Isochorismatase-like hydrolases"/>
    <property type="match status" value="1"/>
</dbReference>
<sequence length="231" mass="25795">MTRSDPSASLPAIPELAAHWKKLDLAAILRRPAAFISISQTKSLYEPWGAQAREKQWERGSLEATLKVVAAARKQPNFLSYSWVGAPIFRDSQPKTAFDEVQFASWAEGHDFSPEKRLEDNELVDPLRAEVRSGDLEFNELALQSAFIGTPLPIELSRKRIEVIVLTGLHLDWCIEGNARAARDNGFLPIVIGDATGTQRIDQQEAAYERINKFFAPVISAADFVRYLSAD</sequence>
<name>A0ABW0PZ41_9HYPH</name>
<dbReference type="PANTHER" id="PTHR43540">
    <property type="entry name" value="PEROXYUREIDOACRYLATE/UREIDOACRYLATE AMIDOHYDROLASE-RELATED"/>
    <property type="match status" value="1"/>
</dbReference>
<comment type="caution">
    <text evidence="3">The sequence shown here is derived from an EMBL/GenBank/DDBJ whole genome shotgun (WGS) entry which is preliminary data.</text>
</comment>
<dbReference type="Gene3D" id="3.40.50.850">
    <property type="entry name" value="Isochorismatase-like"/>
    <property type="match status" value="1"/>
</dbReference>